<evidence type="ECO:0000313" key="2">
    <source>
        <dbReference type="EMBL" id="KTD63219.1"/>
    </source>
</evidence>
<evidence type="ECO:0000313" key="3">
    <source>
        <dbReference type="Proteomes" id="UP000054600"/>
    </source>
</evidence>
<dbReference type="RefSeq" id="WP_018575741.1">
    <property type="nucleotide sequence ID" value="NZ_KB892381.1"/>
</dbReference>
<feature type="transmembrane region" description="Helical" evidence="1">
    <location>
        <begin position="337"/>
        <end position="358"/>
    </location>
</feature>
<keyword evidence="3" id="KW-1185">Reference proteome</keyword>
<reference evidence="2 3" key="1">
    <citation type="submission" date="2015-11" db="EMBL/GenBank/DDBJ databases">
        <title>Genomic analysis of 38 Legionella species identifies large and diverse effector repertoires.</title>
        <authorList>
            <person name="Burstein D."/>
            <person name="Amaro F."/>
            <person name="Zusman T."/>
            <person name="Lifshitz Z."/>
            <person name="Cohen O."/>
            <person name="Gilbert J.A."/>
            <person name="Pupko T."/>
            <person name="Shuman H.A."/>
            <person name="Segal G."/>
        </authorList>
    </citation>
    <scope>NUCLEOTIDE SEQUENCE [LARGE SCALE GENOMIC DNA]</scope>
    <source>
        <strain evidence="2 3">ATCC 49655</strain>
    </source>
</reference>
<accession>A0A0W0Z338</accession>
<protein>
    <submittedName>
        <fullName evidence="2">Uncharacterized protein</fullName>
    </submittedName>
</protein>
<dbReference type="Proteomes" id="UP000054600">
    <property type="component" value="Unassembled WGS sequence"/>
</dbReference>
<comment type="caution">
    <text evidence="2">The sequence shown here is derived from an EMBL/GenBank/DDBJ whole genome shotgun (WGS) entry which is preliminary data.</text>
</comment>
<dbReference type="PATRIC" id="fig|1122169.6.peg.887"/>
<name>A0A0W0Z338_9GAMM</name>
<keyword evidence="1" id="KW-1133">Transmembrane helix</keyword>
<sequence>MSDLDSRERTVINAIQRNHQRLLQSKMVTHFGVYFELAEHPEKIYSWIEKIDDTRLLANEYLDSLVQVQPPPTTAQLESETSGLGYYLEKAKLLFPEGLRSLIFNTELQDEGFGLFHLVSTELFSLTLGKSITEVLFDYFQTQFNGNQEEAQKQFAAVVENQSELSNLIKQECKRISIELIKLFHFREMLLLGKMSRSVTEPEVREEFIQRAKLKNQSAESINIAIEVYFARELSHIFNSGFQSLYQVHDVEIRSELQSPFIKWLNQLSESEKIRLAFTQEIQLKFMVLSRDFLLEKMNEPGFLAKHSKTFSLIAATLTAPIIAISLVLMLGTAFMWIATSVAAASFALAGIAAYFAINKLDAIAYKRNLANRTQIQNAITLVNNEFLRLKKEMIERKETSTETIENTRDFGQINRKFLRTVEGAKVARGSISGWLREYASRYRHSKAVVIDLGDEYKQLMIQSRNQTEELIDSINNKETHLLKNWILGTKNYLNKASHRELIKDFELIPKFKEQVLEIISQTHYIPPTLLHFYCSPIAAGGLGGNESDFAHVKRLIPTKEKQNPYQFLCDTALNLFKHYEPLYASKLIFLGDPEYRQMLGISRAEYGEPVTAENIDSYLKNSYAFLLSLCGKIAPGLGLDPLQQPARVSDEFILYRMLLLKQLATLARSENKEVNSEVKLKIKRFIQNRFNQDIKILFDNLANQMFLLNKEIQTSLTYKNSDQFVVTDVELDNIIQAIRLDVVYNSFSFRLMDVLTYYIDDFLRREGKRKCVIFACNRLEQELNPQGTRQFVTLVTDYCTNTSDFLNASTKNRALTATNILECYRYNISLQVYRTQIRIIKNMKELYQSESGAELSRQLTLLFEAFKTLTEFAQKHCFHFRNNAPCSELFSLVQSKINQSGTRYEWIKHLDSNEALVYMMDTLAEQVQLPSAGSRYKGKFFNPQLMVNSKGDKEKAYAILSGDIPTP</sequence>
<keyword evidence="1" id="KW-0812">Transmembrane</keyword>
<dbReference type="AlphaFoldDB" id="A0A0W0Z338"/>
<gene>
    <name evidence="2" type="ORF">Lsha_0771</name>
</gene>
<keyword evidence="1" id="KW-0472">Membrane</keyword>
<dbReference type="EMBL" id="LNYW01000026">
    <property type="protein sequence ID" value="KTD63219.1"/>
    <property type="molecule type" value="Genomic_DNA"/>
</dbReference>
<feature type="transmembrane region" description="Helical" evidence="1">
    <location>
        <begin position="311"/>
        <end position="331"/>
    </location>
</feature>
<dbReference type="eggNOG" id="ENOG5033Q3N">
    <property type="taxonomic scope" value="Bacteria"/>
</dbReference>
<organism evidence="2 3">
    <name type="scientific">Legionella shakespearei DSM 23087</name>
    <dbReference type="NCBI Taxonomy" id="1122169"/>
    <lineage>
        <taxon>Bacteria</taxon>
        <taxon>Pseudomonadati</taxon>
        <taxon>Pseudomonadota</taxon>
        <taxon>Gammaproteobacteria</taxon>
        <taxon>Legionellales</taxon>
        <taxon>Legionellaceae</taxon>
        <taxon>Legionella</taxon>
    </lineage>
</organism>
<proteinExistence type="predicted"/>
<dbReference type="OrthoDB" id="5618731at2"/>
<evidence type="ECO:0000256" key="1">
    <source>
        <dbReference type="SAM" id="Phobius"/>
    </source>
</evidence>